<dbReference type="InterPro" id="IPR004111">
    <property type="entry name" value="Repressor_TetR_C"/>
</dbReference>
<reference evidence="7 8" key="1">
    <citation type="submission" date="2017-07" db="EMBL/GenBank/DDBJ databases">
        <title>Amycolatopsis alba DSM 44262 Genome sequencing and assembly.</title>
        <authorList>
            <person name="Kaur N."/>
            <person name="Mayilraj S."/>
        </authorList>
    </citation>
    <scope>NUCLEOTIDE SEQUENCE [LARGE SCALE GENOMIC DNA]</scope>
    <source>
        <strain evidence="7 8">DSM 44262</strain>
    </source>
</reference>
<organism evidence="7 8">
    <name type="scientific">Amycolatopsis alba DSM 44262</name>
    <dbReference type="NCBI Taxonomy" id="1125972"/>
    <lineage>
        <taxon>Bacteria</taxon>
        <taxon>Bacillati</taxon>
        <taxon>Actinomycetota</taxon>
        <taxon>Actinomycetes</taxon>
        <taxon>Pseudonocardiales</taxon>
        <taxon>Pseudonocardiaceae</taxon>
        <taxon>Amycolatopsis</taxon>
    </lineage>
</organism>
<proteinExistence type="predicted"/>
<keyword evidence="3 5" id="KW-0238">DNA-binding</keyword>
<dbReference type="GO" id="GO:0046677">
    <property type="term" value="P:response to antibiotic"/>
    <property type="evidence" value="ECO:0007669"/>
    <property type="project" value="InterPro"/>
</dbReference>
<evidence type="ECO:0000313" key="7">
    <source>
        <dbReference type="EMBL" id="OXM43838.1"/>
    </source>
</evidence>
<evidence type="ECO:0000259" key="6">
    <source>
        <dbReference type="PROSITE" id="PS50977"/>
    </source>
</evidence>
<evidence type="ECO:0000313" key="8">
    <source>
        <dbReference type="Proteomes" id="UP000215563"/>
    </source>
</evidence>
<dbReference type="EMBL" id="NMQU01000138">
    <property type="protein sequence ID" value="OXM43838.1"/>
    <property type="molecule type" value="Genomic_DNA"/>
</dbReference>
<dbReference type="InterPro" id="IPR036271">
    <property type="entry name" value="Tet_transcr_reg_TetR-rel_C_sf"/>
</dbReference>
<dbReference type="Proteomes" id="UP000215563">
    <property type="component" value="Unassembled WGS sequence"/>
</dbReference>
<evidence type="ECO:0000256" key="2">
    <source>
        <dbReference type="ARBA" id="ARBA00023015"/>
    </source>
</evidence>
<name>A0A229RB18_AMYAL</name>
<dbReference type="InterPro" id="IPR001647">
    <property type="entry name" value="HTH_TetR"/>
</dbReference>
<dbReference type="GO" id="GO:0045892">
    <property type="term" value="P:negative regulation of DNA-templated transcription"/>
    <property type="evidence" value="ECO:0007669"/>
    <property type="project" value="InterPro"/>
</dbReference>
<dbReference type="Pfam" id="PF02909">
    <property type="entry name" value="TetR_C_1"/>
    <property type="match status" value="1"/>
</dbReference>
<keyword evidence="1" id="KW-0678">Repressor</keyword>
<dbReference type="RefSeq" id="WP_020637847.1">
    <property type="nucleotide sequence ID" value="NZ_KB913032.1"/>
</dbReference>
<evidence type="ECO:0000256" key="1">
    <source>
        <dbReference type="ARBA" id="ARBA00022491"/>
    </source>
</evidence>
<evidence type="ECO:0000256" key="3">
    <source>
        <dbReference type="ARBA" id="ARBA00023125"/>
    </source>
</evidence>
<dbReference type="PROSITE" id="PS50977">
    <property type="entry name" value="HTH_TETR_2"/>
    <property type="match status" value="1"/>
</dbReference>
<dbReference type="PRINTS" id="PR00400">
    <property type="entry name" value="TETREPRESSOR"/>
</dbReference>
<dbReference type="SUPFAM" id="SSF48498">
    <property type="entry name" value="Tetracyclin repressor-like, C-terminal domain"/>
    <property type="match status" value="1"/>
</dbReference>
<dbReference type="GO" id="GO:0003677">
    <property type="term" value="F:DNA binding"/>
    <property type="evidence" value="ECO:0007669"/>
    <property type="project" value="UniProtKB-UniRule"/>
</dbReference>
<accession>A0A229RB18</accession>
<sequence length="208" mass="22322">MTKTLGGEEAVTAMRWTQEDVIEAAFTTLEAEGLEKLSLRGVARTLGAHLNSVSWYVKTKQTLIETMADTIVGTVRTDDLPADPVERVRIVAGRYRLAMLAHRDGGRLVAGTHTGTGNTFRVAETIVGALLEAGHTEAGAARLCWAIVYFSLGLTQEQQTPAAASAREFGRLLETGAYPALAKVGEHLMIADSFDARFDHGIGRLLAG</sequence>
<dbReference type="InterPro" id="IPR009057">
    <property type="entry name" value="Homeodomain-like_sf"/>
</dbReference>
<evidence type="ECO:0000256" key="5">
    <source>
        <dbReference type="PROSITE-ProRule" id="PRU00335"/>
    </source>
</evidence>
<dbReference type="AlphaFoldDB" id="A0A229RB18"/>
<dbReference type="InterPro" id="IPR003012">
    <property type="entry name" value="Tet_transcr_reg_TetR"/>
</dbReference>
<keyword evidence="4" id="KW-0804">Transcription</keyword>
<dbReference type="Gene3D" id="1.10.357.10">
    <property type="entry name" value="Tetracycline Repressor, domain 2"/>
    <property type="match status" value="1"/>
</dbReference>
<dbReference type="SUPFAM" id="SSF46689">
    <property type="entry name" value="Homeodomain-like"/>
    <property type="match status" value="1"/>
</dbReference>
<feature type="DNA-binding region" description="H-T-H motif" evidence="5">
    <location>
        <begin position="38"/>
        <end position="57"/>
    </location>
</feature>
<feature type="domain" description="HTH tetR-type" evidence="6">
    <location>
        <begin position="15"/>
        <end position="75"/>
    </location>
</feature>
<protein>
    <submittedName>
        <fullName evidence="7">Tetracyclin repressor domain-containing protein</fullName>
    </submittedName>
</protein>
<gene>
    <name evidence="7" type="ORF">CFP75_36570</name>
</gene>
<dbReference type="Gene3D" id="1.10.10.60">
    <property type="entry name" value="Homeodomain-like"/>
    <property type="match status" value="1"/>
</dbReference>
<evidence type="ECO:0000256" key="4">
    <source>
        <dbReference type="ARBA" id="ARBA00023163"/>
    </source>
</evidence>
<comment type="caution">
    <text evidence="7">The sequence shown here is derived from an EMBL/GenBank/DDBJ whole genome shotgun (WGS) entry which is preliminary data.</text>
</comment>
<keyword evidence="8" id="KW-1185">Reference proteome</keyword>
<keyword evidence="2" id="KW-0805">Transcription regulation</keyword>